<sequence>MNGKAMNRRSIEQQRLQARGLKTWGKQQTGFRR</sequence>
<dbReference type="EMBL" id="CH473948">
    <property type="protein sequence ID" value="EDM04897.1"/>
    <property type="molecule type" value="Genomic_DNA"/>
</dbReference>
<evidence type="ECO:0000313" key="3">
    <source>
        <dbReference type="Proteomes" id="UP000234681"/>
    </source>
</evidence>
<evidence type="ECO:0000256" key="1">
    <source>
        <dbReference type="SAM" id="MobiDB-lite"/>
    </source>
</evidence>
<name>A6HFU8_RAT</name>
<reference evidence="2 3" key="1">
    <citation type="submission" date="2005-07" db="EMBL/GenBank/DDBJ databases">
        <authorList>
            <person name="Mural R.J."/>
            <person name="Li P.W."/>
            <person name="Adams M.D."/>
            <person name="Amanatides P.G."/>
            <person name="Baden-Tillson H."/>
            <person name="Barnstead M."/>
            <person name="Chin S.H."/>
            <person name="Dew I."/>
            <person name="Evans C.A."/>
            <person name="Ferriera S."/>
            <person name="Flanigan M."/>
            <person name="Fosler C."/>
            <person name="Glodek A."/>
            <person name="Gu Z."/>
            <person name="Holt R.A."/>
            <person name="Jennings D."/>
            <person name="Kraft C.L."/>
            <person name="Lu F."/>
            <person name="Nguyen T."/>
            <person name="Nusskern D.R."/>
            <person name="Pfannkoch C.M."/>
            <person name="Sitter C."/>
            <person name="Sutton G.G."/>
            <person name="Venter J.C."/>
            <person name="Wang Z."/>
            <person name="Woodage T."/>
            <person name="Zheng X.H."/>
            <person name="Zhong F."/>
        </authorList>
    </citation>
    <scope>NUCLEOTIDE SEQUENCE [LARGE SCALE GENOMIC DNA]</scope>
    <source>
        <strain>BN</strain>
        <strain evidence="3">Sprague-Dawley</strain>
    </source>
</reference>
<organism evidence="2 3">
    <name type="scientific">Rattus norvegicus</name>
    <name type="common">Rat</name>
    <dbReference type="NCBI Taxonomy" id="10116"/>
    <lineage>
        <taxon>Eukaryota</taxon>
        <taxon>Metazoa</taxon>
        <taxon>Chordata</taxon>
        <taxon>Craniata</taxon>
        <taxon>Vertebrata</taxon>
        <taxon>Euteleostomi</taxon>
        <taxon>Mammalia</taxon>
        <taxon>Eutheria</taxon>
        <taxon>Euarchontoglires</taxon>
        <taxon>Glires</taxon>
        <taxon>Rodentia</taxon>
        <taxon>Myomorpha</taxon>
        <taxon>Muroidea</taxon>
        <taxon>Muridae</taxon>
        <taxon>Murinae</taxon>
        <taxon>Rattus</taxon>
    </lineage>
</organism>
<gene>
    <name evidence="2" type="primary">RGD1563438_predicted</name>
    <name evidence="2" type="ORF">rCG_33765</name>
</gene>
<proteinExistence type="predicted"/>
<protein>
    <submittedName>
        <fullName evidence="2">Uncharacterized protein</fullName>
    </submittedName>
</protein>
<accession>A6HFU8</accession>
<evidence type="ECO:0000313" key="2">
    <source>
        <dbReference type="EMBL" id="EDM04897.1"/>
    </source>
</evidence>
<feature type="region of interest" description="Disordered" evidence="1">
    <location>
        <begin position="1"/>
        <end position="33"/>
    </location>
</feature>
<dbReference type="Proteomes" id="UP000234681">
    <property type="component" value="Chromosome 10"/>
</dbReference>
<dbReference type="AlphaFoldDB" id="A6HFU8"/>